<comment type="caution">
    <text evidence="2">The sequence shown here is derived from an EMBL/GenBank/DDBJ whole genome shotgun (WGS) entry which is preliminary data.</text>
</comment>
<dbReference type="Pfam" id="PF11288">
    <property type="entry name" value="DUF3089"/>
    <property type="match status" value="1"/>
</dbReference>
<sequence>MARKFLYLVAGLIVLGIVALVVFRVWSQELTELAFVPTTEFEQQAPLSENVYAASDMWFVRPGKGEMLARWQPQFVSAEGEEDKTATSEQAPAAPAERQAADGGYVVFFVHPTSYLDRSHWNAPLGDSESQRVARIFVRGLASPFGNAEEIWVPRYRQATFGAFLTDSEEAGMALDAAYQDVAAAFRYFLAETDPDLPIVLAGHSQGALHLISLLQEEIAGTPAAERIAAVYPVGWPISLERDLAALPFPQCETREQASCIASWSSFAEPADPAALLETYSASIGFDGMPRGETAILCTNPITGAANGTAPATENPGTLVPEEDMSSGSLQAGYVGARCDERGLLLIGEPPEMGSAVLPGNNYHVYDIPLFWSALKDDVAARVAAWQVAP</sequence>
<keyword evidence="3" id="KW-1185">Reference proteome</keyword>
<reference evidence="2 3" key="1">
    <citation type="submission" date="2020-06" db="EMBL/GenBank/DDBJ databases">
        <title>Altererythrobacter sp. HHU K3-1.</title>
        <authorList>
            <person name="Zhang D."/>
            <person name="Xue H."/>
        </authorList>
    </citation>
    <scope>NUCLEOTIDE SEQUENCE [LARGE SCALE GENOMIC DNA]</scope>
    <source>
        <strain evidence="2 3">HHU K3-1</strain>
    </source>
</reference>
<dbReference type="InterPro" id="IPR021440">
    <property type="entry name" value="DUF3089"/>
</dbReference>
<dbReference type="InterPro" id="IPR029058">
    <property type="entry name" value="AB_hydrolase_fold"/>
</dbReference>
<evidence type="ECO:0000313" key="2">
    <source>
        <dbReference type="EMBL" id="NVD45610.1"/>
    </source>
</evidence>
<dbReference type="Proteomes" id="UP000561438">
    <property type="component" value="Unassembled WGS sequence"/>
</dbReference>
<feature type="region of interest" description="Disordered" evidence="1">
    <location>
        <begin position="79"/>
        <end position="99"/>
    </location>
</feature>
<evidence type="ECO:0000256" key="1">
    <source>
        <dbReference type="SAM" id="MobiDB-lite"/>
    </source>
</evidence>
<gene>
    <name evidence="2" type="ORF">HUV48_11385</name>
</gene>
<accession>A0A850H4R0</accession>
<evidence type="ECO:0000313" key="3">
    <source>
        <dbReference type="Proteomes" id="UP000561438"/>
    </source>
</evidence>
<proteinExistence type="predicted"/>
<dbReference type="SUPFAM" id="SSF53474">
    <property type="entry name" value="alpha/beta-Hydrolases"/>
    <property type="match status" value="1"/>
</dbReference>
<feature type="compositionally biased region" description="Low complexity" evidence="1">
    <location>
        <begin position="89"/>
        <end position="98"/>
    </location>
</feature>
<dbReference type="AlphaFoldDB" id="A0A850H4R0"/>
<protein>
    <submittedName>
        <fullName evidence="2">DUF3089 domain-containing protein</fullName>
    </submittedName>
</protein>
<name>A0A850H4R0_9SPHN</name>
<dbReference type="Gene3D" id="3.40.50.1820">
    <property type="entry name" value="alpha/beta hydrolase"/>
    <property type="match status" value="1"/>
</dbReference>
<dbReference type="RefSeq" id="WP_176267921.1">
    <property type="nucleotide sequence ID" value="NZ_JABWGV010000004.1"/>
</dbReference>
<dbReference type="EMBL" id="JABWGV010000004">
    <property type="protein sequence ID" value="NVD45610.1"/>
    <property type="molecule type" value="Genomic_DNA"/>
</dbReference>
<organism evidence="2 3">
    <name type="scientific">Qipengyuania atrilutea</name>
    <dbReference type="NCBI Taxonomy" id="2744473"/>
    <lineage>
        <taxon>Bacteria</taxon>
        <taxon>Pseudomonadati</taxon>
        <taxon>Pseudomonadota</taxon>
        <taxon>Alphaproteobacteria</taxon>
        <taxon>Sphingomonadales</taxon>
        <taxon>Erythrobacteraceae</taxon>
        <taxon>Qipengyuania</taxon>
    </lineage>
</organism>